<feature type="compositionally biased region" description="Basic and acidic residues" evidence="1">
    <location>
        <begin position="87"/>
        <end position="106"/>
    </location>
</feature>
<feature type="non-terminal residue" evidence="2">
    <location>
        <position position="1"/>
    </location>
</feature>
<accession>A0A1D1XRZ6</accession>
<dbReference type="EMBL" id="GDJX01022764">
    <property type="protein sequence ID" value="JAT45172.1"/>
    <property type="molecule type" value="Transcribed_RNA"/>
</dbReference>
<dbReference type="AlphaFoldDB" id="A0A1D1XRZ6"/>
<feature type="region of interest" description="Disordered" evidence="1">
    <location>
        <begin position="148"/>
        <end position="168"/>
    </location>
</feature>
<evidence type="ECO:0000313" key="2">
    <source>
        <dbReference type="EMBL" id="JAT45172.1"/>
    </source>
</evidence>
<feature type="region of interest" description="Disordered" evidence="1">
    <location>
        <begin position="1"/>
        <end position="106"/>
    </location>
</feature>
<dbReference type="GO" id="GO:0098869">
    <property type="term" value="P:cellular oxidant detoxification"/>
    <property type="evidence" value="ECO:0007669"/>
    <property type="project" value="InterPro"/>
</dbReference>
<feature type="compositionally biased region" description="Polar residues" evidence="1">
    <location>
        <begin position="149"/>
        <end position="158"/>
    </location>
</feature>
<feature type="compositionally biased region" description="Gly residues" evidence="1">
    <location>
        <begin position="49"/>
        <end position="59"/>
    </location>
</feature>
<dbReference type="InterPro" id="IPR039282">
    <property type="entry name" value="LSU"/>
</dbReference>
<sequence>LSGSVNPEGNKKNRRRPHHHSLPSIPLCSLPVLSYPPEQEEEEEMAPGMGVGAGGGGRGLQAQQKARVGAEGEVEEVRRRNRELEEELRRSVEREEAARRELERTRERLRVAEEGEERLCAQLGDLEAEAVGQARSYLLQIHSLMDQLSHAQQQQLPPTSAAPLWGRS</sequence>
<dbReference type="PANTHER" id="PTHR34283:SF1">
    <property type="entry name" value="PROTEIN RESPONSE TO LOW SULFUR 1"/>
    <property type="match status" value="1"/>
</dbReference>
<feature type="compositionally biased region" description="Basic residues" evidence="1">
    <location>
        <begin position="12"/>
        <end position="21"/>
    </location>
</feature>
<evidence type="ECO:0000256" key="1">
    <source>
        <dbReference type="SAM" id="MobiDB-lite"/>
    </source>
</evidence>
<name>A0A1D1XRZ6_9ARAE</name>
<organism evidence="2">
    <name type="scientific">Anthurium amnicola</name>
    <dbReference type="NCBI Taxonomy" id="1678845"/>
    <lineage>
        <taxon>Eukaryota</taxon>
        <taxon>Viridiplantae</taxon>
        <taxon>Streptophyta</taxon>
        <taxon>Embryophyta</taxon>
        <taxon>Tracheophyta</taxon>
        <taxon>Spermatophyta</taxon>
        <taxon>Magnoliopsida</taxon>
        <taxon>Liliopsida</taxon>
        <taxon>Araceae</taxon>
        <taxon>Pothoideae</taxon>
        <taxon>Potheae</taxon>
        <taxon>Anthurium</taxon>
    </lineage>
</organism>
<reference evidence="2" key="1">
    <citation type="submission" date="2015-07" db="EMBL/GenBank/DDBJ databases">
        <title>Transcriptome Assembly of Anthurium amnicola.</title>
        <authorList>
            <person name="Suzuki J."/>
        </authorList>
    </citation>
    <scope>NUCLEOTIDE SEQUENCE</scope>
</reference>
<protein>
    <submittedName>
        <fullName evidence="2">Mediator of RNA polymerase II transcription subunit 12</fullName>
    </submittedName>
</protein>
<feature type="compositionally biased region" description="Low complexity" evidence="1">
    <location>
        <begin position="60"/>
        <end position="71"/>
    </location>
</feature>
<dbReference type="PANTHER" id="PTHR34283">
    <property type="entry name" value="PROTEIN RESPONSE TO LOW SULFUR 1"/>
    <property type="match status" value="1"/>
</dbReference>
<proteinExistence type="predicted"/>
<gene>
    <name evidence="2" type="primary">dpy-22_0</name>
    <name evidence="2" type="ORF">g.23723</name>
</gene>